<gene>
    <name evidence="1" type="ORF">Tci_889370</name>
</gene>
<protein>
    <submittedName>
        <fullName evidence="1">Uncharacterized protein</fullName>
    </submittedName>
</protein>
<dbReference type="EMBL" id="BKCJ011299987">
    <property type="protein sequence ID" value="GFD17401.1"/>
    <property type="molecule type" value="Genomic_DNA"/>
</dbReference>
<reference evidence="1" key="1">
    <citation type="journal article" date="2019" name="Sci. Rep.">
        <title>Draft genome of Tanacetum cinerariifolium, the natural source of mosquito coil.</title>
        <authorList>
            <person name="Yamashiro T."/>
            <person name="Shiraishi A."/>
            <person name="Satake H."/>
            <person name="Nakayama K."/>
        </authorList>
    </citation>
    <scope>NUCLEOTIDE SEQUENCE</scope>
</reference>
<accession>A0A699U5R0</accession>
<sequence length="163" mass="18701">NEIATSSSNQEQEIPPQDFNIRHLIREECCIEVCKEQKQSMEDTMIELVKICRQKELLCMHANVDDLIESALNSKLLLINSNSERLDNEKQEVKNVDKKECDVPISENTPVCDNHSDMFSDSKINDDISVCDDDFEDIEYVEALYSNPEIVSVEEETNVNQAE</sequence>
<proteinExistence type="predicted"/>
<evidence type="ECO:0000313" key="1">
    <source>
        <dbReference type="EMBL" id="GFD17401.1"/>
    </source>
</evidence>
<organism evidence="1">
    <name type="scientific">Tanacetum cinerariifolium</name>
    <name type="common">Dalmatian daisy</name>
    <name type="synonym">Chrysanthemum cinerariifolium</name>
    <dbReference type="NCBI Taxonomy" id="118510"/>
    <lineage>
        <taxon>Eukaryota</taxon>
        <taxon>Viridiplantae</taxon>
        <taxon>Streptophyta</taxon>
        <taxon>Embryophyta</taxon>
        <taxon>Tracheophyta</taxon>
        <taxon>Spermatophyta</taxon>
        <taxon>Magnoliopsida</taxon>
        <taxon>eudicotyledons</taxon>
        <taxon>Gunneridae</taxon>
        <taxon>Pentapetalae</taxon>
        <taxon>asterids</taxon>
        <taxon>campanulids</taxon>
        <taxon>Asterales</taxon>
        <taxon>Asteraceae</taxon>
        <taxon>Asteroideae</taxon>
        <taxon>Anthemideae</taxon>
        <taxon>Anthemidinae</taxon>
        <taxon>Tanacetum</taxon>
    </lineage>
</organism>
<name>A0A699U5R0_TANCI</name>
<feature type="non-terminal residue" evidence="1">
    <location>
        <position position="163"/>
    </location>
</feature>
<comment type="caution">
    <text evidence="1">The sequence shown here is derived from an EMBL/GenBank/DDBJ whole genome shotgun (WGS) entry which is preliminary data.</text>
</comment>
<feature type="non-terminal residue" evidence="1">
    <location>
        <position position="1"/>
    </location>
</feature>
<dbReference type="AlphaFoldDB" id="A0A699U5R0"/>